<dbReference type="EMBL" id="JAUSQZ010000001">
    <property type="protein sequence ID" value="MDP9828077.1"/>
    <property type="molecule type" value="Genomic_DNA"/>
</dbReference>
<gene>
    <name evidence="1" type="ORF">J2S57_003826</name>
</gene>
<protein>
    <recommendedName>
        <fullName evidence="3">ANTAR domain-containing protein</fullName>
    </recommendedName>
</protein>
<evidence type="ECO:0000313" key="1">
    <source>
        <dbReference type="EMBL" id="MDP9828077.1"/>
    </source>
</evidence>
<comment type="caution">
    <text evidence="1">The sequence shown here is derived from an EMBL/GenBank/DDBJ whole genome shotgun (WGS) entry which is preliminary data.</text>
</comment>
<proteinExistence type="predicted"/>
<name>A0ABT9P6I1_9ACTN</name>
<keyword evidence="2" id="KW-1185">Reference proteome</keyword>
<reference evidence="1 2" key="1">
    <citation type="submission" date="2023-07" db="EMBL/GenBank/DDBJ databases">
        <title>Sequencing the genomes of 1000 actinobacteria strains.</title>
        <authorList>
            <person name="Klenk H.-P."/>
        </authorList>
    </citation>
    <scope>NUCLEOTIDE SEQUENCE [LARGE SCALE GENOMIC DNA]</scope>
    <source>
        <strain evidence="1 2">DSM 44388</strain>
    </source>
</reference>
<organism evidence="1 2">
    <name type="scientific">Kineosporia succinea</name>
    <dbReference type="NCBI Taxonomy" id="84632"/>
    <lineage>
        <taxon>Bacteria</taxon>
        <taxon>Bacillati</taxon>
        <taxon>Actinomycetota</taxon>
        <taxon>Actinomycetes</taxon>
        <taxon>Kineosporiales</taxon>
        <taxon>Kineosporiaceae</taxon>
        <taxon>Kineosporia</taxon>
    </lineage>
</organism>
<accession>A0ABT9P6I1</accession>
<dbReference type="RefSeq" id="WP_307244891.1">
    <property type="nucleotide sequence ID" value="NZ_JAUSQZ010000001.1"/>
</dbReference>
<evidence type="ECO:0000313" key="2">
    <source>
        <dbReference type="Proteomes" id="UP001235712"/>
    </source>
</evidence>
<dbReference type="Proteomes" id="UP001235712">
    <property type="component" value="Unassembled WGS sequence"/>
</dbReference>
<sequence>MTGAVETIVKRAVSQWRQLLGERTEHDLATVAVLQTALDDHDLTDQALGRLTRAVLAEREATLVARHRALTEASAR</sequence>
<evidence type="ECO:0008006" key="3">
    <source>
        <dbReference type="Google" id="ProtNLM"/>
    </source>
</evidence>